<protein>
    <submittedName>
        <fullName evidence="1">Uncharacterized protein</fullName>
    </submittedName>
</protein>
<comment type="caution">
    <text evidence="1">The sequence shown here is derived from an EMBL/GenBank/DDBJ whole genome shotgun (WGS) entry which is preliminary data.</text>
</comment>
<sequence length="498" mass="57212">MESLFFEPEFVDSLFLRHKDFILSAFTNVGESTPPSAVVTTLARISLFPHLRIADPSLMTLCAVLARDPSAFTLLPSPIFPLSSPHQPFSGISFLVALTKKLRIAFSEVQNLIPADPSHLPKYVQIMNDDPDIFSRFLNFCYDAFLLPLFLLEATPPLEVDSEIIRELILFVKEALPTILTNISTIDTLIASLPSDSSATTPLISLVAKQMTDALTELRNGFEVIVGNGWGFFINMTYKNTDPHKSSFQAIILDDPSFPDLVLNSLKLTLKGIKENILIAVSNIILYFPSMKTNFMKENFVRKMFETVDFVSLPLSESSTLFHLTRFITSMFTPIGNDDQACFEQFPLIRVFVFEPAKQFIKFIFHNSDKLVLDEQERTHFEKQLCWIHIHINNMEIRSDEHDADIVSERMNWETRAMNEMENKVHFKNLFRSMLSRTREWRQNKPDRQKRRELLLREEGWDDGLELRMIGMGVDTEQEMKDFASLFSVELAFNVDNL</sequence>
<dbReference type="Proteomes" id="UP001281761">
    <property type="component" value="Unassembled WGS sequence"/>
</dbReference>
<reference evidence="1 2" key="1">
    <citation type="journal article" date="2022" name="bioRxiv">
        <title>Genomics of Preaxostyla Flagellates Illuminates Evolutionary Transitions and the Path Towards Mitochondrial Loss.</title>
        <authorList>
            <person name="Novak L.V.F."/>
            <person name="Treitli S.C."/>
            <person name="Pyrih J."/>
            <person name="Halakuc P."/>
            <person name="Pipaliya S.V."/>
            <person name="Vacek V."/>
            <person name="Brzon O."/>
            <person name="Soukal P."/>
            <person name="Eme L."/>
            <person name="Dacks J.B."/>
            <person name="Karnkowska A."/>
            <person name="Elias M."/>
            <person name="Hampl V."/>
        </authorList>
    </citation>
    <scope>NUCLEOTIDE SEQUENCE [LARGE SCALE GENOMIC DNA]</scope>
    <source>
        <strain evidence="1">NAU3</strain>
        <tissue evidence="1">Gut</tissue>
    </source>
</reference>
<evidence type="ECO:0000313" key="2">
    <source>
        <dbReference type="Proteomes" id="UP001281761"/>
    </source>
</evidence>
<accession>A0ABQ9WY97</accession>
<evidence type="ECO:0000313" key="1">
    <source>
        <dbReference type="EMBL" id="KAK2944491.1"/>
    </source>
</evidence>
<gene>
    <name evidence="1" type="ORF">BLNAU_20588</name>
</gene>
<proteinExistence type="predicted"/>
<keyword evidence="2" id="KW-1185">Reference proteome</keyword>
<dbReference type="EMBL" id="JARBJD010000296">
    <property type="protein sequence ID" value="KAK2944491.1"/>
    <property type="molecule type" value="Genomic_DNA"/>
</dbReference>
<organism evidence="1 2">
    <name type="scientific">Blattamonas nauphoetae</name>
    <dbReference type="NCBI Taxonomy" id="2049346"/>
    <lineage>
        <taxon>Eukaryota</taxon>
        <taxon>Metamonada</taxon>
        <taxon>Preaxostyla</taxon>
        <taxon>Oxymonadida</taxon>
        <taxon>Blattamonas</taxon>
    </lineage>
</organism>
<name>A0ABQ9WY97_9EUKA</name>